<dbReference type="InterPro" id="IPR016155">
    <property type="entry name" value="Mopterin_synth/thiamin_S_b"/>
</dbReference>
<comment type="similarity">
    <text evidence="2">Belongs to the MoaD family.</text>
</comment>
<evidence type="ECO:0000256" key="1">
    <source>
        <dbReference type="ARBA" id="ARBA00022741"/>
    </source>
</evidence>
<keyword evidence="5" id="KW-1185">Reference proteome</keyword>
<organism evidence="4 5">
    <name type="scientific">Chitinophaga defluvii</name>
    <dbReference type="NCBI Taxonomy" id="3163343"/>
    <lineage>
        <taxon>Bacteria</taxon>
        <taxon>Pseudomonadati</taxon>
        <taxon>Bacteroidota</taxon>
        <taxon>Chitinophagia</taxon>
        <taxon>Chitinophagales</taxon>
        <taxon>Chitinophagaceae</taxon>
        <taxon>Chitinophaga</taxon>
    </lineage>
</organism>
<name>A0ABV2T9T6_9BACT</name>
<reference evidence="4 5" key="1">
    <citation type="submission" date="2024-06" db="EMBL/GenBank/DDBJ databases">
        <title>Chitinophaga defluvii sp. nov., isolated from municipal sewage.</title>
        <authorList>
            <person name="Zhang L."/>
        </authorList>
    </citation>
    <scope>NUCLEOTIDE SEQUENCE [LARGE SCALE GENOMIC DNA]</scope>
    <source>
        <strain evidence="4 5">H8</strain>
    </source>
</reference>
<dbReference type="EMBL" id="JBEXAC010000002">
    <property type="protein sequence ID" value="MET6999789.1"/>
    <property type="molecule type" value="Genomic_DNA"/>
</dbReference>
<dbReference type="Pfam" id="PF02597">
    <property type="entry name" value="ThiS"/>
    <property type="match status" value="1"/>
</dbReference>
<dbReference type="NCBIfam" id="TIGR01682">
    <property type="entry name" value="moaD"/>
    <property type="match status" value="1"/>
</dbReference>
<dbReference type="Proteomes" id="UP001549749">
    <property type="component" value="Unassembled WGS sequence"/>
</dbReference>
<dbReference type="PANTHER" id="PTHR33359:SF1">
    <property type="entry name" value="MOLYBDOPTERIN SYNTHASE SULFUR CARRIER SUBUNIT"/>
    <property type="match status" value="1"/>
</dbReference>
<gene>
    <name evidence="4" type="primary">moaD</name>
    <name evidence="4" type="ORF">ABR189_20535</name>
</gene>
<evidence type="ECO:0000256" key="3">
    <source>
        <dbReference type="ARBA" id="ARBA00024247"/>
    </source>
</evidence>
<evidence type="ECO:0000313" key="5">
    <source>
        <dbReference type="Proteomes" id="UP001549749"/>
    </source>
</evidence>
<dbReference type="RefSeq" id="WP_354662351.1">
    <property type="nucleotide sequence ID" value="NZ_JBEXAC010000002.1"/>
</dbReference>
<protein>
    <recommendedName>
        <fullName evidence="3">Molybdopterin synthase sulfur carrier subunit</fullName>
    </recommendedName>
</protein>
<dbReference type="PANTHER" id="PTHR33359">
    <property type="entry name" value="MOLYBDOPTERIN SYNTHASE SULFUR CARRIER SUBUNIT"/>
    <property type="match status" value="1"/>
</dbReference>
<dbReference type="SUPFAM" id="SSF54285">
    <property type="entry name" value="MoaD/ThiS"/>
    <property type="match status" value="1"/>
</dbReference>
<dbReference type="InterPro" id="IPR003749">
    <property type="entry name" value="ThiS/MoaD-like"/>
</dbReference>
<dbReference type="Gene3D" id="3.10.20.30">
    <property type="match status" value="1"/>
</dbReference>
<keyword evidence="1" id="KW-0547">Nucleotide-binding</keyword>
<comment type="caution">
    <text evidence="4">The sequence shown here is derived from an EMBL/GenBank/DDBJ whole genome shotgun (WGS) entry which is preliminary data.</text>
</comment>
<evidence type="ECO:0000256" key="2">
    <source>
        <dbReference type="ARBA" id="ARBA00024200"/>
    </source>
</evidence>
<sequence length="77" mass="8305">MKVLLFGIVKDIVTAPVITVTEDITTVGDLKHWLFRQYPALQNLRSLMIAVNSAYAGNEQVLIPGDEVAVIPPVSGG</sequence>
<dbReference type="InterPro" id="IPR044672">
    <property type="entry name" value="MOCS2A"/>
</dbReference>
<proteinExistence type="inferred from homology"/>
<dbReference type="InterPro" id="IPR012675">
    <property type="entry name" value="Beta-grasp_dom_sf"/>
</dbReference>
<accession>A0ABV2T9T6</accession>
<evidence type="ECO:0000313" key="4">
    <source>
        <dbReference type="EMBL" id="MET6999789.1"/>
    </source>
</evidence>
<dbReference type="CDD" id="cd00754">
    <property type="entry name" value="Ubl_MoaD"/>
    <property type="match status" value="1"/>
</dbReference>